<gene>
    <name evidence="1" type="ORF">SAMN05878438_2017</name>
</gene>
<accession>A0A1N6D7H3</accession>
<dbReference type="Proteomes" id="UP000185024">
    <property type="component" value="Unassembled WGS sequence"/>
</dbReference>
<dbReference type="RefSeq" id="WP_074210329.1">
    <property type="nucleotide sequence ID" value="NZ_BJOI01000073.1"/>
</dbReference>
<dbReference type="GeneID" id="97278675"/>
<evidence type="ECO:0000313" key="1">
    <source>
        <dbReference type="EMBL" id="SIN66604.1"/>
    </source>
</evidence>
<dbReference type="EMBL" id="FSQX01000001">
    <property type="protein sequence ID" value="SIN66604.1"/>
    <property type="molecule type" value="Genomic_DNA"/>
</dbReference>
<organism evidence="1 2">
    <name type="scientific">Vreelandella aquamarina</name>
    <dbReference type="NCBI Taxonomy" id="77097"/>
    <lineage>
        <taxon>Bacteria</taxon>
        <taxon>Pseudomonadati</taxon>
        <taxon>Pseudomonadota</taxon>
        <taxon>Gammaproteobacteria</taxon>
        <taxon>Oceanospirillales</taxon>
        <taxon>Halomonadaceae</taxon>
        <taxon>Vreelandella</taxon>
    </lineage>
</organism>
<sequence>MPSDHTPQHDPLERIFAYRAFDLRDRFPQPLETFRQALECLQSDNAYLPDMSGEIVAYLRGGRAVPIPEHLFIRQAGNSASVVQKNENDRVCNSVEAWLRETLSRENEDTVSASTVRPSRLNILLDQCDPNAPEPDDIQAWQNMGEVGREIIESPSREDIWDAAVKVMDETQARRWMKTSHPKLNGKTPNVFIEEDPTWVYELILQMGKERANG</sequence>
<protein>
    <recommendedName>
        <fullName evidence="3">Antitoxin Xre/MbcA/ParS-like toxin-binding domain-containing protein</fullName>
    </recommendedName>
</protein>
<evidence type="ECO:0008006" key="3">
    <source>
        <dbReference type="Google" id="ProtNLM"/>
    </source>
</evidence>
<proteinExistence type="predicted"/>
<reference evidence="1 2" key="1">
    <citation type="submission" date="2016-11" db="EMBL/GenBank/DDBJ databases">
        <authorList>
            <person name="Jaros S."/>
            <person name="Januszkiewicz K."/>
            <person name="Wedrychowicz H."/>
        </authorList>
    </citation>
    <scope>NUCLEOTIDE SEQUENCE [LARGE SCALE GENOMIC DNA]</scope>
    <source>
        <strain evidence="1 2">ACAM 239</strain>
    </source>
</reference>
<dbReference type="AlphaFoldDB" id="A0A1N6D7H3"/>
<name>A0A1N6D7H3_9GAMM</name>
<evidence type="ECO:0000313" key="2">
    <source>
        <dbReference type="Proteomes" id="UP000185024"/>
    </source>
</evidence>